<evidence type="ECO:0000313" key="2">
    <source>
        <dbReference type="Proteomes" id="UP001165092"/>
    </source>
</evidence>
<protein>
    <submittedName>
        <fullName evidence="1">Uncharacterized protein</fullName>
    </submittedName>
</protein>
<reference evidence="1" key="1">
    <citation type="submission" date="2023-02" db="EMBL/GenBank/DDBJ databases">
        <title>Nocardiopsis ansamitocini NBRC 112285.</title>
        <authorList>
            <person name="Ichikawa N."/>
            <person name="Sato H."/>
            <person name="Tonouchi N."/>
        </authorList>
    </citation>
    <scope>NUCLEOTIDE SEQUENCE</scope>
    <source>
        <strain evidence="1">NBRC 112285</strain>
    </source>
</reference>
<comment type="caution">
    <text evidence="1">The sequence shown here is derived from an EMBL/GenBank/DDBJ whole genome shotgun (WGS) entry which is preliminary data.</text>
</comment>
<keyword evidence="2" id="KW-1185">Reference proteome</keyword>
<organism evidence="1 2">
    <name type="scientific">Nocardiopsis ansamitocini</name>
    <dbReference type="NCBI Taxonomy" id="1670832"/>
    <lineage>
        <taxon>Bacteria</taxon>
        <taxon>Bacillati</taxon>
        <taxon>Actinomycetota</taxon>
        <taxon>Actinomycetes</taxon>
        <taxon>Streptosporangiales</taxon>
        <taxon>Nocardiopsidaceae</taxon>
        <taxon>Nocardiopsis</taxon>
    </lineage>
</organism>
<dbReference type="EMBL" id="BSQG01000002">
    <property type="protein sequence ID" value="GLU47173.1"/>
    <property type="molecule type" value="Genomic_DNA"/>
</dbReference>
<sequence>MTTKRKQEGGEDELARLNETYNPRGWKIWRTHIKGTPRGWVATNISAGERFDRTLHGDTAKTLEALLEKPPYTPSRIF</sequence>
<accession>A0A9W6P4Y4</accession>
<proteinExistence type="predicted"/>
<dbReference type="AlphaFoldDB" id="A0A9W6P4Y4"/>
<dbReference type="Proteomes" id="UP001165092">
    <property type="component" value="Unassembled WGS sequence"/>
</dbReference>
<gene>
    <name evidence="1" type="ORF">Nans01_15240</name>
</gene>
<evidence type="ECO:0000313" key="1">
    <source>
        <dbReference type="EMBL" id="GLU47173.1"/>
    </source>
</evidence>
<name>A0A9W6P4Y4_9ACTN</name>
<dbReference type="RefSeq" id="WP_285758184.1">
    <property type="nucleotide sequence ID" value="NZ_BSQG01000002.1"/>
</dbReference>